<accession>A0ABD3PMH9</accession>
<name>A0ABD3PMH9_9STRA</name>
<dbReference type="InterPro" id="IPR029045">
    <property type="entry name" value="ClpP/crotonase-like_dom_sf"/>
</dbReference>
<dbReference type="Pfam" id="PF00378">
    <property type="entry name" value="ECH_1"/>
    <property type="match status" value="1"/>
</dbReference>
<evidence type="ECO:0000313" key="2">
    <source>
        <dbReference type="EMBL" id="KAL3789249.1"/>
    </source>
</evidence>
<dbReference type="Gene3D" id="3.90.226.10">
    <property type="entry name" value="2-enoyl-CoA Hydratase, Chain A, domain 1"/>
    <property type="match status" value="1"/>
</dbReference>
<evidence type="ECO:0000313" key="3">
    <source>
        <dbReference type="Proteomes" id="UP001516023"/>
    </source>
</evidence>
<gene>
    <name evidence="2" type="ORF">HJC23_002834</name>
</gene>
<dbReference type="AlphaFoldDB" id="A0ABD3PMH9"/>
<dbReference type="PANTHER" id="PTHR43149">
    <property type="entry name" value="ENOYL-COA HYDRATASE"/>
    <property type="match status" value="1"/>
</dbReference>
<dbReference type="Proteomes" id="UP001516023">
    <property type="component" value="Unassembled WGS sequence"/>
</dbReference>
<proteinExistence type="inferred from homology"/>
<protein>
    <submittedName>
        <fullName evidence="2">Uncharacterized protein</fullName>
    </submittedName>
</protein>
<dbReference type="CDD" id="cd06558">
    <property type="entry name" value="crotonase-like"/>
    <property type="match status" value="1"/>
</dbReference>
<dbReference type="InterPro" id="IPR001753">
    <property type="entry name" value="Enoyl-CoA_hydra/iso"/>
</dbReference>
<sequence length="198" mass="21346">MPQSLNHPLNAKFQHLSINRHESLPFATVVALARPEKRNAINAIMWKEIGQAFRQLGTMGDDCRCILLIGQGKGFCSGIDVTDEKFFSGLSNDDSDNDTIDPARKSLAFRSQILEMQAAFSAVEECPVPVVAAIHGACVGAGIDLACCADVRLCSPSARFSVREVRLGLAADVGTLQRLPKLVGFSSRVRELCLTGGE</sequence>
<organism evidence="2 3">
    <name type="scientific">Cyclotella cryptica</name>
    <dbReference type="NCBI Taxonomy" id="29204"/>
    <lineage>
        <taxon>Eukaryota</taxon>
        <taxon>Sar</taxon>
        <taxon>Stramenopiles</taxon>
        <taxon>Ochrophyta</taxon>
        <taxon>Bacillariophyta</taxon>
        <taxon>Coscinodiscophyceae</taxon>
        <taxon>Thalassiosirophycidae</taxon>
        <taxon>Stephanodiscales</taxon>
        <taxon>Stephanodiscaceae</taxon>
        <taxon>Cyclotella</taxon>
    </lineage>
</organism>
<comment type="caution">
    <text evidence="2">The sequence shown here is derived from an EMBL/GenBank/DDBJ whole genome shotgun (WGS) entry which is preliminary data.</text>
</comment>
<comment type="similarity">
    <text evidence="1">Belongs to the enoyl-CoA hydratase/isomerase family.</text>
</comment>
<dbReference type="InterPro" id="IPR045002">
    <property type="entry name" value="Ech1-like"/>
</dbReference>
<keyword evidence="3" id="KW-1185">Reference proteome</keyword>
<dbReference type="EMBL" id="JABMIG020000144">
    <property type="protein sequence ID" value="KAL3789249.1"/>
    <property type="molecule type" value="Genomic_DNA"/>
</dbReference>
<dbReference type="PANTHER" id="PTHR43149:SF1">
    <property type="entry name" value="DELTA(3,5)-DELTA(2,4)-DIENOYL-COA ISOMERASE, MITOCHONDRIAL"/>
    <property type="match status" value="1"/>
</dbReference>
<evidence type="ECO:0000256" key="1">
    <source>
        <dbReference type="ARBA" id="ARBA00005254"/>
    </source>
</evidence>
<dbReference type="SUPFAM" id="SSF52096">
    <property type="entry name" value="ClpP/crotonase"/>
    <property type="match status" value="1"/>
</dbReference>
<reference evidence="2 3" key="1">
    <citation type="journal article" date="2020" name="G3 (Bethesda)">
        <title>Improved Reference Genome for Cyclotella cryptica CCMP332, a Model for Cell Wall Morphogenesis, Salinity Adaptation, and Lipid Production in Diatoms (Bacillariophyta).</title>
        <authorList>
            <person name="Roberts W.R."/>
            <person name="Downey K.M."/>
            <person name="Ruck E.C."/>
            <person name="Traller J.C."/>
            <person name="Alverson A.J."/>
        </authorList>
    </citation>
    <scope>NUCLEOTIDE SEQUENCE [LARGE SCALE GENOMIC DNA]</scope>
    <source>
        <strain evidence="2 3">CCMP332</strain>
    </source>
</reference>